<feature type="compositionally biased region" description="Low complexity" evidence="6">
    <location>
        <begin position="242"/>
        <end position="342"/>
    </location>
</feature>
<dbReference type="InterPro" id="IPR002022">
    <property type="entry name" value="Pec_lyase"/>
</dbReference>
<dbReference type="Proteomes" id="UP000652567">
    <property type="component" value="Unassembled WGS sequence"/>
</dbReference>
<keyword evidence="5" id="KW-0964">Secreted</keyword>
<dbReference type="InterPro" id="IPR003343">
    <property type="entry name" value="Big_2"/>
</dbReference>
<keyword evidence="5" id="KW-0119">Carbohydrate metabolism</keyword>
<dbReference type="GO" id="GO:0042545">
    <property type="term" value="P:cell wall modification"/>
    <property type="evidence" value="ECO:0007669"/>
    <property type="project" value="InterPro"/>
</dbReference>
<feature type="compositionally biased region" description="Low complexity" evidence="6">
    <location>
        <begin position="205"/>
        <end position="233"/>
    </location>
</feature>
<feature type="compositionally biased region" description="Low complexity" evidence="6">
    <location>
        <begin position="1825"/>
        <end position="1843"/>
    </location>
</feature>
<dbReference type="InterPro" id="IPR000070">
    <property type="entry name" value="Pectinesterase_cat"/>
</dbReference>
<keyword evidence="4 5" id="KW-0456">Lyase</keyword>
<dbReference type="SUPFAM" id="SSF51126">
    <property type="entry name" value="Pectin lyase-like"/>
    <property type="match status" value="2"/>
</dbReference>
<evidence type="ECO:0000259" key="8">
    <source>
        <dbReference type="SMART" id="SM00656"/>
    </source>
</evidence>
<evidence type="ECO:0000256" key="3">
    <source>
        <dbReference type="ARBA" id="ARBA00023085"/>
    </source>
</evidence>
<feature type="region of interest" description="Disordered" evidence="6">
    <location>
        <begin position="202"/>
        <end position="342"/>
    </location>
</feature>
<dbReference type="GO" id="GO:0000272">
    <property type="term" value="P:polysaccharide catabolic process"/>
    <property type="evidence" value="ECO:0007669"/>
    <property type="project" value="UniProtKB-KW"/>
</dbReference>
<evidence type="ECO:0000256" key="5">
    <source>
        <dbReference type="RuleBase" id="RU361173"/>
    </source>
</evidence>
<feature type="region of interest" description="Disordered" evidence="6">
    <location>
        <begin position="1811"/>
        <end position="1870"/>
    </location>
</feature>
<comment type="similarity">
    <text evidence="5">Belongs to the polysaccharide lyase 1 family.</text>
</comment>
<dbReference type="Gene3D" id="2.60.120.560">
    <property type="entry name" value="Exo-inulinase, domain 1"/>
    <property type="match status" value="1"/>
</dbReference>
<keyword evidence="2" id="KW-0378">Hydrolase</keyword>
<dbReference type="Pfam" id="PF02368">
    <property type="entry name" value="Big_2"/>
    <property type="match status" value="1"/>
</dbReference>
<accession>A0A928V4P5</accession>
<evidence type="ECO:0000313" key="9">
    <source>
        <dbReference type="EMBL" id="MBE8717813.1"/>
    </source>
</evidence>
<feature type="domain" description="Pectate lyase" evidence="8">
    <location>
        <begin position="378"/>
        <end position="609"/>
    </location>
</feature>
<evidence type="ECO:0000256" key="6">
    <source>
        <dbReference type="SAM" id="MobiDB-lite"/>
    </source>
</evidence>
<dbReference type="PANTHER" id="PTHR31321">
    <property type="entry name" value="ACYL-COA THIOESTER HYDROLASE YBHC-RELATED"/>
    <property type="match status" value="1"/>
</dbReference>
<dbReference type="SMART" id="SM00635">
    <property type="entry name" value="BID_2"/>
    <property type="match status" value="1"/>
</dbReference>
<dbReference type="SMART" id="SM00656">
    <property type="entry name" value="Amb_all"/>
    <property type="match status" value="1"/>
</dbReference>
<evidence type="ECO:0008006" key="11">
    <source>
        <dbReference type="Google" id="ProtNLM"/>
    </source>
</evidence>
<name>A0A928V4P5_9GAMM</name>
<comment type="similarity">
    <text evidence="1">Belongs to the pectinesterase family.</text>
</comment>
<proteinExistence type="inferred from homology"/>
<sequence length="2065" mass="215520">MALLLAACGGSSNKGLPQPGSSSSINNQSSAPVLSSSAQSVSSAAAVSVGVFVDSFVVGIGYRTETQNGVTNERGEFNYRPGEMVTFFIGDLEFPPIPAKALVTPLDMAQSLNPASPIAINIARLLQSLDADADPANGIDLTPVPANFATPLDFALAPEQFAASPAVVELVANSGSVNTVVISLQQALDHLRETLIFHGVPMEESSSSSSQSSTPVVPGSSASSQSSLSSRSSTGGGVIPPVSSASSQPVISSASSLSSQSSVSSESSSSSEVSVSSESSSSSEAGVSSESSSSSESSESSSSSDIGISSSSSDVSVSSESSASSESSISSQSSEAVSSSSSSVISSGPDFDTVFGFASLNGGTTGGSGANAVEVSVCSGEELRAALNNPSYANQPLTVYIDGVITWHNSGNTDIKLNRPNVSIIGRGADAEFWGVGIHITASNVIVRNLKMHKVPQVRGQGDIITIDGRNGPVRNVWIDHNELFNDLNVPVPPSITDPVAQEAYQKDYYDELVSGRSDVADITISYNYLHDSWKTSLWGSSDEDNFDRRITWHHNYWHKVNSRLPLFRFGKGHIYNNYYHNVDTSAINSRMGAIIRVENNVFEQVKNPVMSQDSIAIGYWELIGNQLRDGVIWVEKDGDANIIADQQLADHTSTGTLNLPQGYLYQASLIPAADVPAHVQQYAGVGKLDTGSPVLACTRPEWDIEPPPPPVPEPVTEDPSSVGWNVFSGDVSPFDASAITLADGVTTTSFGIQGSASDFTATGLGSVVFDSTSLGTKNNRARISDVVRNDGIYPKYFTLIAGIKGFNPPANARVLELETTFGGAADATASRLKVVLRADGASNYGVQFEGSPAPNNAYGLAMDEYRIYHFTVALSSPTVGWARAYLDGSNIPVLNQEEVQFSPTAATNNYLQIGDGGSNSYKALIDWVVWTDEGAYTPAQISGLLPANIGCVKGYGASENLLDCDFTDLGNASSASSSSSSSSSDGGNNGGGSSSNSSVPSGGGESSASSVSSDDNGASSSASSIAPAFDCASESGLYFCDDFSNGTGNWDLLPVLGANGILDVLNDAGDNNVLRHTVASSGATGGVLALIKPEALASVTSADYYVEARIRPRLNTNGQSQRSIYVMARYQDVNNWYGMGMVAHETNPPRFEIVERNSTGNPTSTGTMRHLAAISLGTPGGTDGEWYKLRLELIGTEMKLYLNDLAVASFSDASLTERGLIGIFSNNRSFEIDDIKVGNANDKPPVPSQLAISPATAFNVEAGDAPRVITVNAKNTQNADDTFTVTSSDPSVVSVSQNGYEVTLNPLAAGVATITFTSGSDADLTRTITATIAPAFVMPVATYNLNGLVSPAVNEAEVYADTNLTLTFDSPPVLGSTGAIRIFKSSDDSVVDTIKLVDHKDTIGYGSYRTLNTRPISIAGNTATIALQSKKLEPNTSYYVAISESAFIGATLATLPFQGIGKNADWSFTTREAPAVNLTSLTVDDNGSLADFRTLQGALNHVMENLDKSEPATITVNNGTYSELLYLRNKDNLTITGESREGVVIQYQNSEGFNPGSAGRPVFLVELADMLTLENLTLKNTTIKTSSGGQAETLYFNSTGRLIAKNADFISEQDTLQLKGYSWFYQTLVAGNVDFIWGSSNVALFEESEIRSLGDSSNANNGGYLVQARVVNATDKGYVFLNSHLTHGVGPVGHTVPAGATYLARSPGGNSSFDNVVFVNSKMENHINAAGWAGAGVNGQPAPNPVTPTAISGWREVGSVDTDGNSINLANRVGGYELSPGEVSAEYCNRAQIFSAFNGGAGWDPLPGNDTDCINFSHPGGNGQSSSSQSSSAQSNSSSSEDGSGGEGGSSSSAASSDEGNGESSSSSSSAASAVTTTWGFDSAAYAAADTNLFGAAYNAVADNSIKVTDGEVSVDGLTFYSTAANVLRYRPAGSVNNSSTSALWNTNGAFFSNNTTMMPNVGESLPPNVRTYIAIPVEAGKALNITIKYSQTGSGATAGKIALVGSDGTVLAAKDASFAVASEGDSISLDLDATHSQSAIKIIYGREGLSTGGINIQEISRQD</sequence>
<dbReference type="Pfam" id="PF01095">
    <property type="entry name" value="Pectinesterase"/>
    <property type="match status" value="1"/>
</dbReference>
<dbReference type="Gene3D" id="2.160.20.10">
    <property type="entry name" value="Single-stranded right-handed beta-helix, Pectin lyase-like"/>
    <property type="match status" value="2"/>
</dbReference>
<comment type="subcellular location">
    <subcellularLocation>
        <location evidence="5">Secreted</location>
    </subcellularLocation>
</comment>
<evidence type="ECO:0000259" key="7">
    <source>
        <dbReference type="SMART" id="SM00635"/>
    </source>
</evidence>
<evidence type="ECO:0000256" key="2">
    <source>
        <dbReference type="ARBA" id="ARBA00022801"/>
    </source>
</evidence>
<feature type="compositionally biased region" description="Low complexity" evidence="6">
    <location>
        <begin position="976"/>
        <end position="987"/>
    </location>
</feature>
<reference evidence="9" key="1">
    <citation type="submission" date="2018-07" db="EMBL/GenBank/DDBJ databases">
        <title>Genome assembly of strain Ka43.</title>
        <authorList>
            <person name="Kukolya J."/>
            <person name="Nagy I."/>
            <person name="Horvath B."/>
            <person name="Toth A."/>
        </authorList>
    </citation>
    <scope>NUCLEOTIDE SEQUENCE</scope>
    <source>
        <strain evidence="9">KB43</strain>
    </source>
</reference>
<keyword evidence="3" id="KW-0063">Aspartyl esterase</keyword>
<protein>
    <recommendedName>
        <fullName evidence="11">Pectate lyase</fullName>
    </recommendedName>
</protein>
<dbReference type="Pfam" id="PF00544">
    <property type="entry name" value="Pectate_lyase_4"/>
    <property type="match status" value="1"/>
</dbReference>
<evidence type="ECO:0000256" key="4">
    <source>
        <dbReference type="ARBA" id="ARBA00023239"/>
    </source>
</evidence>
<dbReference type="GO" id="GO:0016829">
    <property type="term" value="F:lyase activity"/>
    <property type="evidence" value="ECO:0007669"/>
    <property type="project" value="UniProtKB-KW"/>
</dbReference>
<dbReference type="GO" id="GO:0009279">
    <property type="term" value="C:cell outer membrane"/>
    <property type="evidence" value="ECO:0007669"/>
    <property type="project" value="TreeGrafter"/>
</dbReference>
<keyword evidence="5" id="KW-0624">Polysaccharide degradation</keyword>
<dbReference type="SUPFAM" id="SSF49373">
    <property type="entry name" value="Invasin/intimin cell-adhesion fragments"/>
    <property type="match status" value="1"/>
</dbReference>
<comment type="caution">
    <text evidence="9">The sequence shown here is derived from an EMBL/GenBank/DDBJ whole genome shotgun (WGS) entry which is preliminary data.</text>
</comment>
<keyword evidence="10" id="KW-1185">Reference proteome</keyword>
<feature type="region of interest" description="Disordered" evidence="6">
    <location>
        <begin position="976"/>
        <end position="1020"/>
    </location>
</feature>
<dbReference type="EMBL" id="PRDL01000001">
    <property type="protein sequence ID" value="MBE8717813.1"/>
    <property type="molecule type" value="Genomic_DNA"/>
</dbReference>
<feature type="domain" description="BIG2" evidence="7">
    <location>
        <begin position="1247"/>
        <end position="1329"/>
    </location>
</feature>
<dbReference type="PANTHER" id="PTHR31321:SF57">
    <property type="entry name" value="PECTINESTERASE 53-RELATED"/>
    <property type="match status" value="1"/>
</dbReference>
<gene>
    <name evidence="9" type="ORF">C4F51_11520</name>
</gene>
<dbReference type="Gene3D" id="2.60.40.1080">
    <property type="match status" value="1"/>
</dbReference>
<feature type="compositionally biased region" description="Low complexity" evidence="6">
    <location>
        <begin position="1851"/>
        <end position="1870"/>
    </location>
</feature>
<evidence type="ECO:0000256" key="1">
    <source>
        <dbReference type="ARBA" id="ARBA00008891"/>
    </source>
</evidence>
<evidence type="ECO:0000313" key="10">
    <source>
        <dbReference type="Proteomes" id="UP000652567"/>
    </source>
</evidence>
<dbReference type="GO" id="GO:0005576">
    <property type="term" value="C:extracellular region"/>
    <property type="evidence" value="ECO:0007669"/>
    <property type="project" value="UniProtKB-SubCell"/>
</dbReference>
<dbReference type="InterPro" id="IPR011050">
    <property type="entry name" value="Pectin_lyase_fold/virulence"/>
</dbReference>
<dbReference type="GO" id="GO:0030599">
    <property type="term" value="F:pectinesterase activity"/>
    <property type="evidence" value="ECO:0007669"/>
    <property type="project" value="InterPro"/>
</dbReference>
<dbReference type="InterPro" id="IPR008964">
    <property type="entry name" value="Invasin/intimin_cell_adhesion"/>
</dbReference>
<dbReference type="InterPro" id="IPR012334">
    <property type="entry name" value="Pectin_lyas_fold"/>
</dbReference>
<organism evidence="9 10">
    <name type="scientific">Cellvibrio polysaccharolyticus</name>
    <dbReference type="NCBI Taxonomy" id="2082724"/>
    <lineage>
        <taxon>Bacteria</taxon>
        <taxon>Pseudomonadati</taxon>
        <taxon>Pseudomonadota</taxon>
        <taxon>Gammaproteobacteria</taxon>
        <taxon>Cellvibrionales</taxon>
        <taxon>Cellvibrionaceae</taxon>
        <taxon>Cellvibrio</taxon>
    </lineage>
</organism>
<feature type="compositionally biased region" description="Low complexity" evidence="6">
    <location>
        <begin position="995"/>
        <end position="1020"/>
    </location>
</feature>